<keyword evidence="4 6" id="KW-0472">Membrane</keyword>
<sequence length="310" mass="33332">MSLNLDENAWYQVNVTKFTGQSLLGTSLFKDGNTGAVFYQNTNTSRIGQSWQFYPYNSSVYLLRCKDGGPNAYLAAAAGEANADSSAVSGNTVPIMANYNVTDDSMFWQVEPWGDGTYYFHNLANGSDWRLNVRDNALMAMDSNITSAQSGEHFTFTSLSTIGDSRYSTVNTYPTTSRTANAVAPTTTDIDTATATGDPTPSSTGSSPSESSGGLSTGAAAGIGVGVGLAVVILVALLAIFFIRRRKNARAPSGPAQMDHTEEVKYKPADNGHFHEMGTPHTYSEMPTSATSRPHELWAQPMELQGDNRR</sequence>
<proteinExistence type="predicted"/>
<organism evidence="7 8">
    <name type="scientific">Diaporthe vaccinii</name>
    <dbReference type="NCBI Taxonomy" id="105482"/>
    <lineage>
        <taxon>Eukaryota</taxon>
        <taxon>Fungi</taxon>
        <taxon>Dikarya</taxon>
        <taxon>Ascomycota</taxon>
        <taxon>Pezizomycotina</taxon>
        <taxon>Sordariomycetes</taxon>
        <taxon>Sordariomycetidae</taxon>
        <taxon>Diaporthales</taxon>
        <taxon>Diaporthaceae</taxon>
        <taxon>Diaporthe</taxon>
        <taxon>Diaporthe eres species complex</taxon>
    </lineage>
</organism>
<dbReference type="Gene3D" id="2.80.10.50">
    <property type="match status" value="1"/>
</dbReference>
<evidence type="ECO:0000313" key="8">
    <source>
        <dbReference type="Proteomes" id="UP001600888"/>
    </source>
</evidence>
<reference evidence="7 8" key="1">
    <citation type="submission" date="2024-03" db="EMBL/GenBank/DDBJ databases">
        <title>A high-quality draft genome sequence of Diaporthe vaccinii, a causative agent of upright dieback and viscid rot disease in cranberry plants.</title>
        <authorList>
            <person name="Sarrasin M."/>
            <person name="Lang B.F."/>
            <person name="Burger G."/>
        </authorList>
    </citation>
    <scope>NUCLEOTIDE SEQUENCE [LARGE SCALE GENOMIC DNA]</scope>
    <source>
        <strain evidence="7 8">IS7</strain>
    </source>
</reference>
<protein>
    <recommendedName>
        <fullName evidence="9">Ricin B lectin domain-containing protein</fullName>
    </recommendedName>
</protein>
<dbReference type="InterPro" id="IPR035992">
    <property type="entry name" value="Ricin_B-like_lectins"/>
</dbReference>
<feature type="compositionally biased region" description="Low complexity" evidence="5">
    <location>
        <begin position="184"/>
        <end position="215"/>
    </location>
</feature>
<feature type="region of interest" description="Disordered" evidence="5">
    <location>
        <begin position="178"/>
        <end position="215"/>
    </location>
</feature>
<keyword evidence="8" id="KW-1185">Reference proteome</keyword>
<name>A0ABR4F1R7_9PEZI</name>
<comment type="subcellular location">
    <subcellularLocation>
        <location evidence="1">Membrane</location>
        <topology evidence="1">Single-pass membrane protein</topology>
    </subcellularLocation>
</comment>
<evidence type="ECO:0008006" key="9">
    <source>
        <dbReference type="Google" id="ProtNLM"/>
    </source>
</evidence>
<dbReference type="InterPro" id="IPR051694">
    <property type="entry name" value="Immunoregulatory_rcpt-like"/>
</dbReference>
<evidence type="ECO:0000256" key="4">
    <source>
        <dbReference type="ARBA" id="ARBA00023136"/>
    </source>
</evidence>
<comment type="caution">
    <text evidence="7">The sequence shown here is derived from an EMBL/GenBank/DDBJ whole genome shotgun (WGS) entry which is preliminary data.</text>
</comment>
<keyword evidence="2 6" id="KW-0812">Transmembrane</keyword>
<evidence type="ECO:0000256" key="3">
    <source>
        <dbReference type="ARBA" id="ARBA00022989"/>
    </source>
</evidence>
<dbReference type="SUPFAM" id="SSF50370">
    <property type="entry name" value="Ricin B-like lectins"/>
    <property type="match status" value="1"/>
</dbReference>
<dbReference type="CDD" id="cd12087">
    <property type="entry name" value="TM_EGFR-like"/>
    <property type="match status" value="1"/>
</dbReference>
<evidence type="ECO:0000313" key="7">
    <source>
        <dbReference type="EMBL" id="KAL2288613.1"/>
    </source>
</evidence>
<dbReference type="EMBL" id="JBAWTH010000016">
    <property type="protein sequence ID" value="KAL2288613.1"/>
    <property type="molecule type" value="Genomic_DNA"/>
</dbReference>
<evidence type="ECO:0000256" key="1">
    <source>
        <dbReference type="ARBA" id="ARBA00004167"/>
    </source>
</evidence>
<evidence type="ECO:0000256" key="6">
    <source>
        <dbReference type="SAM" id="Phobius"/>
    </source>
</evidence>
<gene>
    <name evidence="7" type="ORF">FJTKL_03969</name>
</gene>
<evidence type="ECO:0000256" key="2">
    <source>
        <dbReference type="ARBA" id="ARBA00022692"/>
    </source>
</evidence>
<dbReference type="PANTHER" id="PTHR15549">
    <property type="entry name" value="PAIRED IMMUNOGLOBULIN-LIKE TYPE 2 RECEPTOR"/>
    <property type="match status" value="1"/>
</dbReference>
<keyword evidence="3 6" id="KW-1133">Transmembrane helix</keyword>
<evidence type="ECO:0000256" key="5">
    <source>
        <dbReference type="SAM" id="MobiDB-lite"/>
    </source>
</evidence>
<feature type="transmembrane region" description="Helical" evidence="6">
    <location>
        <begin position="219"/>
        <end position="243"/>
    </location>
</feature>
<accession>A0ABR4F1R7</accession>
<dbReference type="Proteomes" id="UP001600888">
    <property type="component" value="Unassembled WGS sequence"/>
</dbReference>